<dbReference type="InterPro" id="IPR050090">
    <property type="entry name" value="Tyrosine_recombinase_XerCD"/>
</dbReference>
<comment type="similarity">
    <text evidence="1">Belongs to the 'phage' integrase family.</text>
</comment>
<dbReference type="InterPro" id="IPR002104">
    <property type="entry name" value="Integrase_catalytic"/>
</dbReference>
<dbReference type="InterPro" id="IPR013762">
    <property type="entry name" value="Integrase-like_cat_sf"/>
</dbReference>
<dbReference type="Proteomes" id="UP001595645">
    <property type="component" value="Unassembled WGS sequence"/>
</dbReference>
<dbReference type="InterPro" id="IPR011010">
    <property type="entry name" value="DNA_brk_join_enz"/>
</dbReference>
<evidence type="ECO:0000259" key="6">
    <source>
        <dbReference type="PROSITE" id="PS51900"/>
    </source>
</evidence>
<dbReference type="InterPro" id="IPR053876">
    <property type="entry name" value="Phage_int_M"/>
</dbReference>
<dbReference type="Pfam" id="PF22022">
    <property type="entry name" value="Phage_int_M"/>
    <property type="match status" value="1"/>
</dbReference>
<organism evidence="7 8">
    <name type="scientific">Amycolatopsis speibonae</name>
    <dbReference type="NCBI Taxonomy" id="1450224"/>
    <lineage>
        <taxon>Bacteria</taxon>
        <taxon>Bacillati</taxon>
        <taxon>Actinomycetota</taxon>
        <taxon>Actinomycetes</taxon>
        <taxon>Pseudonocardiales</taxon>
        <taxon>Pseudonocardiaceae</taxon>
        <taxon>Amycolatopsis</taxon>
    </lineage>
</organism>
<dbReference type="PANTHER" id="PTHR30349">
    <property type="entry name" value="PHAGE INTEGRASE-RELATED"/>
    <property type="match status" value="1"/>
</dbReference>
<dbReference type="EMBL" id="JBHRWK010000044">
    <property type="protein sequence ID" value="MFC3453071.1"/>
    <property type="molecule type" value="Genomic_DNA"/>
</dbReference>
<dbReference type="InterPro" id="IPR010998">
    <property type="entry name" value="Integrase_recombinase_N"/>
</dbReference>
<dbReference type="PROSITE" id="PS51898">
    <property type="entry name" value="TYR_RECOMBINASE"/>
    <property type="match status" value="1"/>
</dbReference>
<evidence type="ECO:0000313" key="7">
    <source>
        <dbReference type="EMBL" id="MFC3453071.1"/>
    </source>
</evidence>
<dbReference type="SUPFAM" id="SSF56349">
    <property type="entry name" value="DNA breaking-rejoining enzymes"/>
    <property type="match status" value="1"/>
</dbReference>
<evidence type="ECO:0000313" key="8">
    <source>
        <dbReference type="Proteomes" id="UP001595645"/>
    </source>
</evidence>
<evidence type="ECO:0000256" key="2">
    <source>
        <dbReference type="ARBA" id="ARBA00023125"/>
    </source>
</evidence>
<dbReference type="PROSITE" id="PS51900">
    <property type="entry name" value="CB"/>
    <property type="match status" value="1"/>
</dbReference>
<evidence type="ECO:0000256" key="4">
    <source>
        <dbReference type="PROSITE-ProRule" id="PRU01248"/>
    </source>
</evidence>
<dbReference type="Pfam" id="PF00589">
    <property type="entry name" value="Phage_integrase"/>
    <property type="match status" value="1"/>
</dbReference>
<sequence length="400" mass="44033">MGRPPTPIGAYGVISTLKLPPTKSGQVRHLARTYFKAQDGSLRLVGRQATTKTQAIARLKEALVDFTAEATGEDIHPGTRFNAVTDRYLEEIELEAKLGTLSPGTVSLYRRALKNWVRPAMGQLHCREIRVSTCDRVVKNALRKRSYETAKLVKSALSGVCDFAVRHDAMEANPVRSLRRMTTGGKKEILALTTEQRVDLLAKLRVYGPMRQRDSRGRPLGVRGQIWLDLPDIMEAMLATGVRIGELLAIHGTDVTSTVAVTHHVVRVTGQGLVRRPLRKGGVDGLVLAVPEWSTPLWERRRRAAGEGPLFASFAGDLLDPSNVVNRLEEAVTAVGYNWVTSHVFRKTVGLVLDEADRPATAIADQLGNTLAVTERHYRKRRASNQANIPALEGMFVSDG</sequence>
<protein>
    <submittedName>
        <fullName evidence="7">Tyrosine-type recombinase/integrase</fullName>
    </submittedName>
</protein>
<dbReference type="PANTHER" id="PTHR30349:SF41">
    <property type="entry name" value="INTEGRASE_RECOMBINASE PROTEIN MJ0367-RELATED"/>
    <property type="match status" value="1"/>
</dbReference>
<dbReference type="RefSeq" id="WP_378241838.1">
    <property type="nucleotide sequence ID" value="NZ_JBHRWK010000044.1"/>
</dbReference>
<comment type="caution">
    <text evidence="7">The sequence shown here is derived from an EMBL/GenBank/DDBJ whole genome shotgun (WGS) entry which is preliminary data.</text>
</comment>
<dbReference type="InterPro" id="IPR044068">
    <property type="entry name" value="CB"/>
</dbReference>
<evidence type="ECO:0000256" key="3">
    <source>
        <dbReference type="ARBA" id="ARBA00023172"/>
    </source>
</evidence>
<accession>A0ABV7P1V2</accession>
<keyword evidence="3" id="KW-0233">DNA recombination</keyword>
<proteinExistence type="inferred from homology"/>
<name>A0ABV7P1V2_9PSEU</name>
<evidence type="ECO:0000259" key="5">
    <source>
        <dbReference type="PROSITE" id="PS51898"/>
    </source>
</evidence>
<gene>
    <name evidence="7" type="ORF">ACFOSH_26850</name>
</gene>
<feature type="domain" description="Core-binding (CB)" evidence="6">
    <location>
        <begin position="79"/>
        <end position="165"/>
    </location>
</feature>
<feature type="domain" description="Tyr recombinase" evidence="5">
    <location>
        <begin position="187"/>
        <end position="391"/>
    </location>
</feature>
<evidence type="ECO:0000256" key="1">
    <source>
        <dbReference type="ARBA" id="ARBA00008857"/>
    </source>
</evidence>
<reference evidence="8" key="1">
    <citation type="journal article" date="2019" name="Int. J. Syst. Evol. Microbiol.">
        <title>The Global Catalogue of Microorganisms (GCM) 10K type strain sequencing project: providing services to taxonomists for standard genome sequencing and annotation.</title>
        <authorList>
            <consortium name="The Broad Institute Genomics Platform"/>
            <consortium name="The Broad Institute Genome Sequencing Center for Infectious Disease"/>
            <person name="Wu L."/>
            <person name="Ma J."/>
        </authorList>
    </citation>
    <scope>NUCLEOTIDE SEQUENCE [LARGE SCALE GENOMIC DNA]</scope>
    <source>
        <strain evidence="8">CGMCC 4.7676</strain>
    </source>
</reference>
<keyword evidence="2 4" id="KW-0238">DNA-binding</keyword>
<keyword evidence="8" id="KW-1185">Reference proteome</keyword>
<dbReference type="Gene3D" id="1.10.443.10">
    <property type="entry name" value="Intergrase catalytic core"/>
    <property type="match status" value="1"/>
</dbReference>
<dbReference type="Gene3D" id="1.10.150.130">
    <property type="match status" value="1"/>
</dbReference>